<organism evidence="7 8">
    <name type="scientific">Aplysia californica</name>
    <name type="common">California sea hare</name>
    <dbReference type="NCBI Taxonomy" id="6500"/>
    <lineage>
        <taxon>Eukaryota</taxon>
        <taxon>Metazoa</taxon>
        <taxon>Spiralia</taxon>
        <taxon>Lophotrochozoa</taxon>
        <taxon>Mollusca</taxon>
        <taxon>Gastropoda</taxon>
        <taxon>Heterobranchia</taxon>
        <taxon>Euthyneura</taxon>
        <taxon>Tectipleura</taxon>
        <taxon>Aplysiida</taxon>
        <taxon>Aplysioidea</taxon>
        <taxon>Aplysiidae</taxon>
        <taxon>Aplysia</taxon>
    </lineage>
</organism>
<keyword evidence="6" id="KW-0472">Membrane</keyword>
<evidence type="ECO:0000256" key="6">
    <source>
        <dbReference type="SAM" id="Phobius"/>
    </source>
</evidence>
<protein>
    <recommendedName>
        <fullName evidence="1">receptor protein-tyrosine kinase</fullName>
        <ecNumber evidence="1">2.7.10.1</ecNumber>
    </recommendedName>
</protein>
<feature type="region of interest" description="Disordered" evidence="5">
    <location>
        <begin position="187"/>
        <end position="210"/>
    </location>
</feature>
<reference evidence="8" key="1">
    <citation type="submission" date="2025-08" db="UniProtKB">
        <authorList>
            <consortium name="RefSeq"/>
        </authorList>
    </citation>
    <scope>IDENTIFICATION</scope>
</reference>
<accession>A0ABM0KAD1</accession>
<keyword evidence="4" id="KW-0829">Tyrosine-protein kinase</keyword>
<name>A0ABM0KAD1_APLCA</name>
<proteinExistence type="predicted"/>
<dbReference type="EC" id="2.7.10.1" evidence="1"/>
<evidence type="ECO:0000313" key="8">
    <source>
        <dbReference type="RefSeq" id="XP_005112770.1"/>
    </source>
</evidence>
<dbReference type="Gene3D" id="6.10.250.2930">
    <property type="match status" value="1"/>
</dbReference>
<gene>
    <name evidence="8" type="primary">LOC101845297</name>
</gene>
<evidence type="ECO:0000256" key="4">
    <source>
        <dbReference type="ARBA" id="ARBA00023137"/>
    </source>
</evidence>
<feature type="transmembrane region" description="Helical" evidence="6">
    <location>
        <begin position="36"/>
        <end position="59"/>
    </location>
</feature>
<dbReference type="GeneID" id="101845297"/>
<evidence type="ECO:0000313" key="7">
    <source>
        <dbReference type="Proteomes" id="UP000694888"/>
    </source>
</evidence>
<keyword evidence="3" id="KW-0418">Kinase</keyword>
<dbReference type="Proteomes" id="UP000694888">
    <property type="component" value="Unplaced"/>
</dbReference>
<dbReference type="RefSeq" id="XP_005112770.1">
    <property type="nucleotide sequence ID" value="XM_005112713.3"/>
</dbReference>
<sequence>MANGRVKESFDLLEKTHQTSSGAEALSDSEDSTLTVIIVVVVIVILFIIIVAAVVVIFLRRRRRNDRAADRLSQDDPSTNPRDAALVMEPVDDPRRVIGQPTETGNSSGHEYENPYNEIDEMPASSIHTHIPIMSAVAEITIASPSLSTDHEYEHPYNDATSMPASDIHTHVLIMSAEAEIVTPEVPQANTDTNPYNNVSASEPRSRAGQEGQVRIIDPAGAYDVFPAPDSVAFVSDPYTSLLPERENSQADDVEDSYLNAQAGSAEPEGYVNMEGIKKEDDTPYENA</sequence>
<evidence type="ECO:0000256" key="1">
    <source>
        <dbReference type="ARBA" id="ARBA00011902"/>
    </source>
</evidence>
<evidence type="ECO:0000256" key="3">
    <source>
        <dbReference type="ARBA" id="ARBA00022777"/>
    </source>
</evidence>
<feature type="compositionally biased region" description="Polar residues" evidence="5">
    <location>
        <begin position="188"/>
        <end position="203"/>
    </location>
</feature>
<feature type="region of interest" description="Disordered" evidence="5">
    <location>
        <begin position="262"/>
        <end position="288"/>
    </location>
</feature>
<keyword evidence="6" id="KW-1133">Transmembrane helix</keyword>
<evidence type="ECO:0000256" key="5">
    <source>
        <dbReference type="SAM" id="MobiDB-lite"/>
    </source>
</evidence>
<evidence type="ECO:0000256" key="2">
    <source>
        <dbReference type="ARBA" id="ARBA00022679"/>
    </source>
</evidence>
<keyword evidence="6" id="KW-0812">Transmembrane</keyword>
<keyword evidence="7" id="KW-1185">Reference proteome</keyword>
<dbReference type="InterPro" id="IPR044912">
    <property type="entry name" value="Egfr_JX_dom"/>
</dbReference>
<keyword evidence="2" id="KW-0808">Transferase</keyword>